<dbReference type="SUPFAM" id="SSF52425">
    <property type="entry name" value="Cryptochrome/photolyase, N-terminal domain"/>
    <property type="match status" value="1"/>
</dbReference>
<accession>A0ABP7B7T0</accession>
<sequence>MNDELGGRLMVVHGDPVKIVPRSAKEIGSESVHVTADCAPYGANAMRLSRRRWGTSNSSAPARPAPSRRAVFAKRTAPRSRSSRRSATPDWTTAGASPRTPIRPLWTDQGALDPHTLEPVVDHAVERQVALDRYQAVRS</sequence>
<dbReference type="Gene3D" id="3.40.50.620">
    <property type="entry name" value="HUPs"/>
    <property type="match status" value="1"/>
</dbReference>
<protein>
    <submittedName>
        <fullName evidence="2">Uncharacterized protein</fullName>
    </submittedName>
</protein>
<organism evidence="2 3">
    <name type="scientific">Lentzea roselyniae</name>
    <dbReference type="NCBI Taxonomy" id="531940"/>
    <lineage>
        <taxon>Bacteria</taxon>
        <taxon>Bacillati</taxon>
        <taxon>Actinomycetota</taxon>
        <taxon>Actinomycetes</taxon>
        <taxon>Pseudonocardiales</taxon>
        <taxon>Pseudonocardiaceae</taxon>
        <taxon>Lentzea</taxon>
    </lineage>
</organism>
<evidence type="ECO:0000256" key="1">
    <source>
        <dbReference type="SAM" id="MobiDB-lite"/>
    </source>
</evidence>
<dbReference type="Proteomes" id="UP001500711">
    <property type="component" value="Unassembled WGS sequence"/>
</dbReference>
<evidence type="ECO:0000313" key="3">
    <source>
        <dbReference type="Proteomes" id="UP001500711"/>
    </source>
</evidence>
<dbReference type="EMBL" id="BAABBE010000011">
    <property type="protein sequence ID" value="GAA3652211.1"/>
    <property type="molecule type" value="Genomic_DNA"/>
</dbReference>
<name>A0ABP7B7T0_9PSEU</name>
<evidence type="ECO:0000313" key="2">
    <source>
        <dbReference type="EMBL" id="GAA3652211.1"/>
    </source>
</evidence>
<reference evidence="3" key="1">
    <citation type="journal article" date="2019" name="Int. J. Syst. Evol. Microbiol.">
        <title>The Global Catalogue of Microorganisms (GCM) 10K type strain sequencing project: providing services to taxonomists for standard genome sequencing and annotation.</title>
        <authorList>
            <consortium name="The Broad Institute Genomics Platform"/>
            <consortium name="The Broad Institute Genome Sequencing Center for Infectious Disease"/>
            <person name="Wu L."/>
            <person name="Ma J."/>
        </authorList>
    </citation>
    <scope>NUCLEOTIDE SEQUENCE [LARGE SCALE GENOMIC DNA]</scope>
    <source>
        <strain evidence="3">JCM 17494</strain>
    </source>
</reference>
<comment type="caution">
    <text evidence="2">The sequence shown here is derived from an EMBL/GenBank/DDBJ whole genome shotgun (WGS) entry which is preliminary data.</text>
</comment>
<proteinExistence type="predicted"/>
<keyword evidence="3" id="KW-1185">Reference proteome</keyword>
<dbReference type="InterPro" id="IPR014729">
    <property type="entry name" value="Rossmann-like_a/b/a_fold"/>
</dbReference>
<dbReference type="InterPro" id="IPR036155">
    <property type="entry name" value="Crypto/Photolyase_N_sf"/>
</dbReference>
<feature type="region of interest" description="Disordered" evidence="1">
    <location>
        <begin position="52"/>
        <end position="113"/>
    </location>
</feature>
<feature type="compositionally biased region" description="Low complexity" evidence="1">
    <location>
        <begin position="58"/>
        <end position="70"/>
    </location>
</feature>
<gene>
    <name evidence="2" type="ORF">GCM10022267_43140</name>
</gene>